<keyword evidence="1" id="KW-0732">Signal</keyword>
<evidence type="ECO:0000313" key="2">
    <source>
        <dbReference type="EMBL" id="SEQ08463.1"/>
    </source>
</evidence>
<name>A0A1H9D6H6_9GAMM</name>
<protein>
    <submittedName>
        <fullName evidence="2">Putative MetA-pathway of phenol degradation</fullName>
    </submittedName>
</protein>
<dbReference type="RefSeq" id="WP_090620014.1">
    <property type="nucleotide sequence ID" value="NZ_FOFJ01000006.1"/>
</dbReference>
<dbReference type="Pfam" id="PF13557">
    <property type="entry name" value="Phenol_MetA_deg"/>
    <property type="match status" value="1"/>
</dbReference>
<dbReference type="Proteomes" id="UP000199267">
    <property type="component" value="Unassembled WGS sequence"/>
</dbReference>
<reference evidence="2 3" key="1">
    <citation type="submission" date="2016-10" db="EMBL/GenBank/DDBJ databases">
        <authorList>
            <person name="de Groot N.N."/>
        </authorList>
    </citation>
    <scope>NUCLEOTIDE SEQUENCE [LARGE SCALE GENOMIC DNA]</scope>
    <source>
        <strain evidence="2 3">DSM 378</strain>
    </source>
</reference>
<dbReference type="InterPro" id="IPR025737">
    <property type="entry name" value="FApF"/>
</dbReference>
<organism evidence="2 3">
    <name type="scientific">Azotobacter beijerinckii</name>
    <dbReference type="NCBI Taxonomy" id="170623"/>
    <lineage>
        <taxon>Bacteria</taxon>
        <taxon>Pseudomonadati</taxon>
        <taxon>Pseudomonadota</taxon>
        <taxon>Gammaproteobacteria</taxon>
        <taxon>Pseudomonadales</taxon>
        <taxon>Pseudomonadaceae</taxon>
        <taxon>Azotobacter</taxon>
    </lineage>
</organism>
<gene>
    <name evidence="2" type="ORF">SAMN04244573_00977</name>
</gene>
<evidence type="ECO:0000313" key="3">
    <source>
        <dbReference type="Proteomes" id="UP000199267"/>
    </source>
</evidence>
<feature type="chain" id="PRO_5011755189" evidence="1">
    <location>
        <begin position="22"/>
        <end position="260"/>
    </location>
</feature>
<accession>A0A1H9D6H6</accession>
<sequence>MSRRIYLTASVAMLLSTTALAEDPPMCTDRPTKANNTCTVAAGFWQIESDAFSFTHYRDDGVTTDTWAVPNPTLKYGLDDKSDVELNWAPYVSVKTTDEHRLDGVGDIYLRYKRTLTEKGAAVGTAVIPYVKIPTAKRGIGNERVEGGLAVPITIALPHDLTLTLGPEIDALLDEDRNGYHVNLVNPLNLSGAVTPRLTLYGEVWMANNFEPHGTYSQYSADFAAAYSVAKTLQLDVGANFGLNRHTPDVQVYTGFSTRY</sequence>
<dbReference type="AlphaFoldDB" id="A0A1H9D6H6"/>
<evidence type="ECO:0000256" key="1">
    <source>
        <dbReference type="SAM" id="SignalP"/>
    </source>
</evidence>
<feature type="signal peptide" evidence="1">
    <location>
        <begin position="1"/>
        <end position="21"/>
    </location>
</feature>
<dbReference type="EMBL" id="FOFJ01000006">
    <property type="protein sequence ID" value="SEQ08463.1"/>
    <property type="molecule type" value="Genomic_DNA"/>
</dbReference>
<proteinExistence type="predicted"/>